<evidence type="ECO:0000313" key="1">
    <source>
        <dbReference type="EMBL" id="UWZ78034.1"/>
    </source>
</evidence>
<gene>
    <name evidence="1" type="ORF">L9S41_10015</name>
</gene>
<dbReference type="RefSeq" id="WP_260746382.1">
    <property type="nucleotide sequence ID" value="NZ_CP092109.1"/>
</dbReference>
<reference evidence="1" key="1">
    <citation type="journal article" date="2022" name="Environ. Microbiol.">
        <title>Geoalkalibacter halelectricus SAP #1 sp. nov. possessing extracellular electron transfer and mineral#reducing capabilities from a haloalkaline environment.</title>
        <authorList>
            <person name="Yadav S."/>
            <person name="Singh R."/>
            <person name="Sundharam S.S."/>
            <person name="Chaudhary S."/>
            <person name="Krishnamurthi S."/>
            <person name="Patil S.A."/>
        </authorList>
    </citation>
    <scope>NUCLEOTIDE SEQUENCE</scope>
    <source>
        <strain evidence="1">SAP-1</strain>
    </source>
</reference>
<protein>
    <recommendedName>
        <fullName evidence="3">Pre-16S rRNA nuclease</fullName>
    </recommendedName>
</protein>
<dbReference type="Proteomes" id="UP001060414">
    <property type="component" value="Chromosome"/>
</dbReference>
<dbReference type="EMBL" id="CP092109">
    <property type="protein sequence ID" value="UWZ78034.1"/>
    <property type="molecule type" value="Genomic_DNA"/>
</dbReference>
<evidence type="ECO:0000313" key="2">
    <source>
        <dbReference type="Proteomes" id="UP001060414"/>
    </source>
</evidence>
<proteinExistence type="predicted"/>
<sequence>MGVLLAVDLGLKTGLALYGADARLLWYRSHNFGTSERLKRAVHAILNDIPDLEVLVIEGGGLLAPAWEKEAARRGLRMLRLGAEAWRERLLLPREQRSGSAAKQHADQLARRVIAWSAAARPTSLRHDAAEAILIGLWGVLECGWLEDLPPALRR</sequence>
<organism evidence="1 2">
    <name type="scientific">Geoalkalibacter halelectricus</name>
    <dbReference type="NCBI Taxonomy" id="2847045"/>
    <lineage>
        <taxon>Bacteria</taxon>
        <taxon>Pseudomonadati</taxon>
        <taxon>Thermodesulfobacteriota</taxon>
        <taxon>Desulfuromonadia</taxon>
        <taxon>Desulfuromonadales</taxon>
        <taxon>Geoalkalibacteraceae</taxon>
        <taxon>Geoalkalibacter</taxon>
    </lineage>
</organism>
<keyword evidence="2" id="KW-1185">Reference proteome</keyword>
<accession>A0ABY5ZJW9</accession>
<evidence type="ECO:0008006" key="3">
    <source>
        <dbReference type="Google" id="ProtNLM"/>
    </source>
</evidence>
<name>A0ABY5ZJW9_9BACT</name>